<protein>
    <recommendedName>
        <fullName evidence="7">Glycerol kinase</fullName>
        <ecNumber evidence="7">2.7.1.30</ecNumber>
    </recommendedName>
    <alternativeName>
        <fullName evidence="7">ATP:glycerol 3-phosphotransferase</fullName>
    </alternativeName>
    <alternativeName>
        <fullName evidence="7">Glycerokinase</fullName>
        <shortName evidence="7">GK</shortName>
    </alternativeName>
</protein>
<dbReference type="EC" id="2.7.1.30" evidence="7"/>
<evidence type="ECO:0000256" key="6">
    <source>
        <dbReference type="ARBA" id="ARBA00022840"/>
    </source>
</evidence>
<feature type="binding site" evidence="7">
    <location>
        <position position="311"/>
    </location>
    <ligand>
        <name>ATP</name>
        <dbReference type="ChEBI" id="CHEBI:30616"/>
    </ligand>
</feature>
<dbReference type="CDD" id="cd07786">
    <property type="entry name" value="FGGY_EcGK_like"/>
    <property type="match status" value="1"/>
</dbReference>
<feature type="binding site" evidence="7">
    <location>
        <position position="264"/>
    </location>
    <ligand>
        <name>ATP</name>
        <dbReference type="ChEBI" id="CHEBI:30616"/>
    </ligand>
</feature>
<dbReference type="PROSITE" id="PS00445">
    <property type="entry name" value="FGGY_KINASES_2"/>
    <property type="match status" value="1"/>
</dbReference>
<evidence type="ECO:0000256" key="8">
    <source>
        <dbReference type="RuleBase" id="RU003733"/>
    </source>
</evidence>
<feature type="binding site" evidence="7">
    <location>
        <position position="13"/>
    </location>
    <ligand>
        <name>ATP</name>
        <dbReference type="ChEBI" id="CHEBI:30616"/>
    </ligand>
</feature>
<feature type="binding site" evidence="7">
    <location>
        <position position="133"/>
    </location>
    <ligand>
        <name>glycerol</name>
        <dbReference type="ChEBI" id="CHEBI:17754"/>
    </ligand>
</feature>
<feature type="binding site" evidence="7">
    <location>
        <position position="408"/>
    </location>
    <ligand>
        <name>ADP</name>
        <dbReference type="ChEBI" id="CHEBI:456216"/>
    </ligand>
</feature>
<comment type="activity regulation">
    <text evidence="7">Inhibited by fructose 1,6-bisphosphate (FBP).</text>
</comment>
<feature type="binding site" evidence="7">
    <location>
        <position position="408"/>
    </location>
    <ligand>
        <name>ATP</name>
        <dbReference type="ChEBI" id="CHEBI:30616"/>
    </ligand>
</feature>
<keyword evidence="3 7" id="KW-0547">Nucleotide-binding</keyword>
<evidence type="ECO:0000256" key="1">
    <source>
        <dbReference type="ARBA" id="ARBA00009156"/>
    </source>
</evidence>
<evidence type="ECO:0000256" key="2">
    <source>
        <dbReference type="ARBA" id="ARBA00022679"/>
    </source>
</evidence>
<evidence type="ECO:0000313" key="12">
    <source>
        <dbReference type="Proteomes" id="UP001158067"/>
    </source>
</evidence>
<keyword evidence="6 7" id="KW-0067">ATP-binding</keyword>
<keyword evidence="12" id="KW-1185">Reference proteome</keyword>
<dbReference type="NCBIfam" id="NF000756">
    <property type="entry name" value="PRK00047.1"/>
    <property type="match status" value="1"/>
</dbReference>
<dbReference type="GO" id="GO:0016301">
    <property type="term" value="F:kinase activity"/>
    <property type="evidence" value="ECO:0007669"/>
    <property type="project" value="UniProtKB-KW"/>
</dbReference>
<feature type="binding site" evidence="7">
    <location>
        <position position="133"/>
    </location>
    <ligand>
        <name>sn-glycerol 3-phosphate</name>
        <dbReference type="ChEBI" id="CHEBI:57597"/>
    </ligand>
</feature>
<dbReference type="InterPro" id="IPR005999">
    <property type="entry name" value="Glycerol_kin"/>
</dbReference>
<name>A0ABY1Q610_9BACT</name>
<evidence type="ECO:0000313" key="11">
    <source>
        <dbReference type="EMBL" id="SMP58650.1"/>
    </source>
</evidence>
<dbReference type="RefSeq" id="WP_283432842.1">
    <property type="nucleotide sequence ID" value="NZ_FXUG01000006.1"/>
</dbReference>
<reference evidence="11 12" key="1">
    <citation type="submission" date="2017-05" db="EMBL/GenBank/DDBJ databases">
        <authorList>
            <person name="Varghese N."/>
            <person name="Submissions S."/>
        </authorList>
    </citation>
    <scope>NUCLEOTIDE SEQUENCE [LARGE SCALE GENOMIC DNA]</scope>
    <source>
        <strain evidence="11 12">DSM 25457</strain>
    </source>
</reference>
<feature type="binding site" evidence="7">
    <location>
        <position position="242"/>
    </location>
    <ligand>
        <name>glycerol</name>
        <dbReference type="ChEBI" id="CHEBI:17754"/>
    </ligand>
</feature>
<evidence type="ECO:0000259" key="9">
    <source>
        <dbReference type="Pfam" id="PF00370"/>
    </source>
</evidence>
<comment type="similarity">
    <text evidence="1 7 8">Belongs to the FGGY kinase family.</text>
</comment>
<evidence type="ECO:0000256" key="7">
    <source>
        <dbReference type="HAMAP-Rule" id="MF_00186"/>
    </source>
</evidence>
<feature type="domain" description="Carbohydrate kinase FGGY C-terminal" evidence="10">
    <location>
        <begin position="259"/>
        <end position="447"/>
    </location>
</feature>
<dbReference type="SUPFAM" id="SSF53067">
    <property type="entry name" value="Actin-like ATPase domain"/>
    <property type="match status" value="2"/>
</dbReference>
<evidence type="ECO:0000256" key="5">
    <source>
        <dbReference type="ARBA" id="ARBA00022798"/>
    </source>
</evidence>
<comment type="catalytic activity">
    <reaction evidence="7">
        <text>glycerol + ATP = sn-glycerol 3-phosphate + ADP + H(+)</text>
        <dbReference type="Rhea" id="RHEA:21644"/>
        <dbReference type="ChEBI" id="CHEBI:15378"/>
        <dbReference type="ChEBI" id="CHEBI:17754"/>
        <dbReference type="ChEBI" id="CHEBI:30616"/>
        <dbReference type="ChEBI" id="CHEBI:57597"/>
        <dbReference type="ChEBI" id="CHEBI:456216"/>
        <dbReference type="EC" id="2.7.1.30"/>
    </reaction>
</comment>
<feature type="binding site" evidence="7">
    <location>
        <position position="12"/>
    </location>
    <ligand>
        <name>ATP</name>
        <dbReference type="ChEBI" id="CHEBI:30616"/>
    </ligand>
</feature>
<dbReference type="NCBIfam" id="TIGR01311">
    <property type="entry name" value="glycerol_kin"/>
    <property type="match status" value="1"/>
</dbReference>
<dbReference type="PANTHER" id="PTHR10196:SF69">
    <property type="entry name" value="GLYCEROL KINASE"/>
    <property type="match status" value="1"/>
</dbReference>
<dbReference type="InterPro" id="IPR018485">
    <property type="entry name" value="FGGY_C"/>
</dbReference>
<feature type="binding site" evidence="7">
    <location>
        <position position="307"/>
    </location>
    <ligand>
        <name>ATP</name>
        <dbReference type="ChEBI" id="CHEBI:30616"/>
    </ligand>
</feature>
<evidence type="ECO:0000256" key="4">
    <source>
        <dbReference type="ARBA" id="ARBA00022777"/>
    </source>
</evidence>
<feature type="binding site" evidence="7">
    <location>
        <position position="81"/>
    </location>
    <ligand>
        <name>glycerol</name>
        <dbReference type="ChEBI" id="CHEBI:17754"/>
    </ligand>
</feature>
<dbReference type="InterPro" id="IPR018483">
    <property type="entry name" value="Carb_kinase_FGGY_CS"/>
</dbReference>
<accession>A0ABY1Q610</accession>
<feature type="binding site" evidence="7">
    <location>
        <position position="82"/>
    </location>
    <ligand>
        <name>glycerol</name>
        <dbReference type="ChEBI" id="CHEBI:17754"/>
    </ligand>
</feature>
<feature type="binding site" evidence="7">
    <location>
        <position position="264"/>
    </location>
    <ligand>
        <name>ADP</name>
        <dbReference type="ChEBI" id="CHEBI:456216"/>
    </ligand>
</feature>
<feature type="binding site" evidence="7">
    <location>
        <position position="412"/>
    </location>
    <ligand>
        <name>ADP</name>
        <dbReference type="ChEBI" id="CHEBI:456216"/>
    </ligand>
</feature>
<keyword evidence="5 7" id="KW-0319">Glycerol metabolism</keyword>
<keyword evidence="4 7" id="KW-0418">Kinase</keyword>
<feature type="binding site" evidence="7">
    <location>
        <position position="81"/>
    </location>
    <ligand>
        <name>sn-glycerol 3-phosphate</name>
        <dbReference type="ChEBI" id="CHEBI:57597"/>
    </ligand>
</feature>
<dbReference type="InterPro" id="IPR018484">
    <property type="entry name" value="FGGY_N"/>
</dbReference>
<feature type="domain" description="Carbohydrate kinase FGGY N-terminal" evidence="9">
    <location>
        <begin position="3"/>
        <end position="249"/>
    </location>
</feature>
<feature type="binding site" evidence="7">
    <location>
        <position position="242"/>
    </location>
    <ligand>
        <name>sn-glycerol 3-phosphate</name>
        <dbReference type="ChEBI" id="CHEBI:57597"/>
    </ligand>
</feature>
<dbReference type="PROSITE" id="PS00933">
    <property type="entry name" value="FGGY_KINASES_1"/>
    <property type="match status" value="1"/>
</dbReference>
<dbReference type="PANTHER" id="PTHR10196">
    <property type="entry name" value="SUGAR KINASE"/>
    <property type="match status" value="1"/>
</dbReference>
<dbReference type="InterPro" id="IPR043129">
    <property type="entry name" value="ATPase_NBD"/>
</dbReference>
<feature type="binding site" evidence="7">
    <location>
        <position position="243"/>
    </location>
    <ligand>
        <name>glycerol</name>
        <dbReference type="ChEBI" id="CHEBI:17754"/>
    </ligand>
</feature>
<feature type="binding site" evidence="7">
    <location>
        <position position="11"/>
    </location>
    <ligand>
        <name>ATP</name>
        <dbReference type="ChEBI" id="CHEBI:30616"/>
    </ligand>
</feature>
<feature type="binding site" evidence="7">
    <location>
        <position position="15"/>
    </location>
    <ligand>
        <name>ADP</name>
        <dbReference type="ChEBI" id="CHEBI:456216"/>
    </ligand>
</feature>
<evidence type="ECO:0000259" key="10">
    <source>
        <dbReference type="Pfam" id="PF02782"/>
    </source>
</evidence>
<gene>
    <name evidence="7" type="primary">glpK</name>
    <name evidence="11" type="ORF">SAMN06265222_10688</name>
</gene>
<dbReference type="Pfam" id="PF00370">
    <property type="entry name" value="FGGY_N"/>
    <property type="match status" value="1"/>
</dbReference>
<dbReference type="EMBL" id="FXUG01000006">
    <property type="protein sequence ID" value="SMP58650.1"/>
    <property type="molecule type" value="Genomic_DNA"/>
</dbReference>
<sequence>MKYILALDQGTTSSRAILFDRDGQIRGSISKELTQIYPRSGWVEHDPVEIWESQREVARQALSQAGIAASDIAAIGITNQRETTLLWDRATGEPLHNAIVWQDRRTAEFCDRLRGDGHAATIAEKTGLVLDAYFSGTKLRWLLDHVPSARQRADRGELAFGTVDSWLLWNLSGGQLHVTDASNASRTMLFNLKTLAWDEELLGLLDIPASVLPEVQPSSFVYGQSTPDFLGKAVPLAGCAGDQHAALFGQNCTQPAMAKNTYGTGCFVLMNIGEEPVASKCKLLTTIACSGRARPEFALEGSIFTAGSAVQWLRDGLGIIASSSDVQELAESVPDCGDCYLVPAFAGLGAPHWDPYARGIIVGISGGTTAAHIARATLESIAFQVADVLDAMSTDVGSPVQELRVDGGASANDLLMQFQADILQVPVVRPQVIETTAMGAAFLAGLAVGFWQDMNEVEQIWQSERVFEPVMAASDVEQRRDRWQQAVKRSQGWHS</sequence>
<dbReference type="InterPro" id="IPR000577">
    <property type="entry name" value="Carb_kinase_FGGY"/>
</dbReference>
<comment type="function">
    <text evidence="7">Key enzyme in the regulation of glycerol uptake and metabolism. Catalyzes the phosphorylation of glycerol to yield sn-glycerol 3-phosphate.</text>
</comment>
<evidence type="ECO:0000256" key="3">
    <source>
        <dbReference type="ARBA" id="ARBA00022741"/>
    </source>
</evidence>
<comment type="pathway">
    <text evidence="7">Polyol metabolism; glycerol degradation via glycerol kinase pathway; sn-glycerol 3-phosphate from glycerol: step 1/1.</text>
</comment>
<dbReference type="HAMAP" id="MF_00186">
    <property type="entry name" value="Glycerol_kin"/>
    <property type="match status" value="1"/>
</dbReference>
<comment type="caution">
    <text evidence="11">The sequence shown here is derived from an EMBL/GenBank/DDBJ whole genome shotgun (WGS) entry which is preliminary data.</text>
</comment>
<feature type="binding site" evidence="7">
    <location>
        <position position="11"/>
    </location>
    <ligand>
        <name>ADP</name>
        <dbReference type="ChEBI" id="CHEBI:456216"/>
    </ligand>
</feature>
<dbReference type="Pfam" id="PF02782">
    <property type="entry name" value="FGGY_C"/>
    <property type="match status" value="1"/>
</dbReference>
<feature type="binding site" evidence="7">
    <location>
        <position position="11"/>
    </location>
    <ligand>
        <name>sn-glycerol 3-phosphate</name>
        <dbReference type="ChEBI" id="CHEBI:57597"/>
    </ligand>
</feature>
<feature type="binding site" evidence="7">
    <location>
        <position position="82"/>
    </location>
    <ligand>
        <name>sn-glycerol 3-phosphate</name>
        <dbReference type="ChEBI" id="CHEBI:57597"/>
    </ligand>
</feature>
<proteinExistence type="inferred from homology"/>
<dbReference type="Gene3D" id="3.30.420.40">
    <property type="match status" value="2"/>
</dbReference>
<keyword evidence="2 7" id="KW-0808">Transferase</keyword>
<organism evidence="11 12">
    <name type="scientific">Neorhodopirellula lusitana</name>
    <dbReference type="NCBI Taxonomy" id="445327"/>
    <lineage>
        <taxon>Bacteria</taxon>
        <taxon>Pseudomonadati</taxon>
        <taxon>Planctomycetota</taxon>
        <taxon>Planctomycetia</taxon>
        <taxon>Pirellulales</taxon>
        <taxon>Pirellulaceae</taxon>
        <taxon>Neorhodopirellula</taxon>
    </lineage>
</organism>
<feature type="binding site" evidence="7">
    <location>
        <position position="307"/>
    </location>
    <ligand>
        <name>ADP</name>
        <dbReference type="ChEBI" id="CHEBI:456216"/>
    </ligand>
</feature>
<dbReference type="Proteomes" id="UP001158067">
    <property type="component" value="Unassembled WGS sequence"/>
</dbReference>
<dbReference type="PIRSF" id="PIRSF000538">
    <property type="entry name" value="GlpK"/>
    <property type="match status" value="1"/>
</dbReference>